<feature type="binding site" evidence="6">
    <location>
        <position position="163"/>
    </location>
    <ligand>
        <name>S-adenosyl-L-methionine</name>
        <dbReference type="ChEBI" id="CHEBI:59789"/>
    </ligand>
</feature>
<keyword evidence="5 6" id="KW-0949">S-adenosyl-L-methionine</keyword>
<dbReference type="RefSeq" id="WP_130651126.1">
    <property type="nucleotide sequence ID" value="NZ_BMHA01000009.1"/>
</dbReference>
<evidence type="ECO:0000256" key="6">
    <source>
        <dbReference type="HAMAP-Rule" id="MF_00735"/>
    </source>
</evidence>
<evidence type="ECO:0000256" key="3">
    <source>
        <dbReference type="ARBA" id="ARBA00022603"/>
    </source>
</evidence>
<dbReference type="OrthoDB" id="21342at2"/>
<keyword evidence="4 6" id="KW-0808">Transferase</keyword>
<dbReference type="AlphaFoldDB" id="A0A8J3AFR7"/>
<dbReference type="SUPFAM" id="SSF53335">
    <property type="entry name" value="S-adenosyl-L-methionine-dependent methyltransferases"/>
    <property type="match status" value="1"/>
</dbReference>
<keyword evidence="9" id="KW-1185">Reference proteome</keyword>
<evidence type="ECO:0000256" key="5">
    <source>
        <dbReference type="ARBA" id="ARBA00022691"/>
    </source>
</evidence>
<evidence type="ECO:0000256" key="1">
    <source>
        <dbReference type="ARBA" id="ARBA00009741"/>
    </source>
</evidence>
<feature type="binding site" evidence="6">
    <location>
        <position position="203"/>
    </location>
    <ligand>
        <name>S-adenosyl-L-methionine</name>
        <dbReference type="ChEBI" id="CHEBI:59789"/>
    </ligand>
</feature>
<comment type="similarity">
    <text evidence="1 6">Belongs to the methyltransferase superfamily. PrmA family.</text>
</comment>
<protein>
    <recommendedName>
        <fullName evidence="6">Ribosomal protein L11 methyltransferase</fullName>
        <shortName evidence="6">L11 Mtase</shortName>
        <ecNumber evidence="6">2.1.1.-</ecNumber>
    </recommendedName>
</protein>
<dbReference type="Proteomes" id="UP000650511">
    <property type="component" value="Unassembled WGS sequence"/>
</dbReference>
<evidence type="ECO:0000313" key="9">
    <source>
        <dbReference type="Proteomes" id="UP000650511"/>
    </source>
</evidence>
<proteinExistence type="inferred from homology"/>
<evidence type="ECO:0000256" key="4">
    <source>
        <dbReference type="ARBA" id="ARBA00022679"/>
    </source>
</evidence>
<evidence type="ECO:0000256" key="7">
    <source>
        <dbReference type="SAM" id="MobiDB-lite"/>
    </source>
</evidence>
<dbReference type="CDD" id="cd02440">
    <property type="entry name" value="AdoMet_MTases"/>
    <property type="match status" value="1"/>
</dbReference>
<comment type="subcellular location">
    <subcellularLocation>
        <location evidence="6">Cytoplasm</location>
    </subcellularLocation>
</comment>
<dbReference type="GO" id="GO:0008276">
    <property type="term" value="F:protein methyltransferase activity"/>
    <property type="evidence" value="ECO:0007669"/>
    <property type="project" value="UniProtKB-UniRule"/>
</dbReference>
<dbReference type="InterPro" id="IPR004498">
    <property type="entry name" value="Ribosomal_PrmA_MeTrfase"/>
</dbReference>
<dbReference type="PANTHER" id="PTHR43648:SF1">
    <property type="entry name" value="ELECTRON TRANSFER FLAVOPROTEIN BETA SUBUNIT LYSINE METHYLTRANSFERASE"/>
    <property type="match status" value="1"/>
</dbReference>
<feature type="compositionally biased region" description="Basic and acidic residues" evidence="7">
    <location>
        <begin position="269"/>
        <end position="282"/>
    </location>
</feature>
<comment type="function">
    <text evidence="6">Methylates ribosomal protein L11.</text>
</comment>
<dbReference type="Gene3D" id="3.40.50.150">
    <property type="entry name" value="Vaccinia Virus protein VP39"/>
    <property type="match status" value="1"/>
</dbReference>
<dbReference type="EC" id="2.1.1.-" evidence="6"/>
<dbReference type="PANTHER" id="PTHR43648">
    <property type="entry name" value="ELECTRON TRANSFER FLAVOPROTEIN BETA SUBUNIT LYSINE METHYLTRANSFERASE"/>
    <property type="match status" value="1"/>
</dbReference>
<comment type="caution">
    <text evidence="8">The sequence shown here is derived from an EMBL/GenBank/DDBJ whole genome shotgun (WGS) entry which is preliminary data.</text>
</comment>
<comment type="catalytic activity">
    <reaction evidence="6">
        <text>L-lysyl-[protein] + 3 S-adenosyl-L-methionine = N(6),N(6),N(6)-trimethyl-L-lysyl-[protein] + 3 S-adenosyl-L-homocysteine + 3 H(+)</text>
        <dbReference type="Rhea" id="RHEA:54192"/>
        <dbReference type="Rhea" id="RHEA-COMP:9752"/>
        <dbReference type="Rhea" id="RHEA-COMP:13826"/>
        <dbReference type="ChEBI" id="CHEBI:15378"/>
        <dbReference type="ChEBI" id="CHEBI:29969"/>
        <dbReference type="ChEBI" id="CHEBI:57856"/>
        <dbReference type="ChEBI" id="CHEBI:59789"/>
        <dbReference type="ChEBI" id="CHEBI:61961"/>
    </reaction>
</comment>
<dbReference type="GO" id="GO:0032259">
    <property type="term" value="P:methylation"/>
    <property type="evidence" value="ECO:0007669"/>
    <property type="project" value="UniProtKB-KW"/>
</dbReference>
<reference evidence="8" key="2">
    <citation type="submission" date="2020-09" db="EMBL/GenBank/DDBJ databases">
        <authorList>
            <person name="Sun Q."/>
            <person name="Zhou Y."/>
        </authorList>
    </citation>
    <scope>NUCLEOTIDE SEQUENCE</scope>
    <source>
        <strain evidence="8">CGMCC 1.14988</strain>
    </source>
</reference>
<dbReference type="InterPro" id="IPR050078">
    <property type="entry name" value="Ribosomal_L11_MeTrfase_PrmA"/>
</dbReference>
<feature type="binding site" evidence="6">
    <location>
        <position position="142"/>
    </location>
    <ligand>
        <name>S-adenosyl-L-methionine</name>
        <dbReference type="ChEBI" id="CHEBI:59789"/>
    </ligand>
</feature>
<dbReference type="InterPro" id="IPR029063">
    <property type="entry name" value="SAM-dependent_MTases_sf"/>
</dbReference>
<feature type="binding site" evidence="6">
    <location>
        <position position="121"/>
    </location>
    <ligand>
        <name>S-adenosyl-L-methionine</name>
        <dbReference type="ChEBI" id="CHEBI:59789"/>
    </ligand>
</feature>
<evidence type="ECO:0000256" key="2">
    <source>
        <dbReference type="ARBA" id="ARBA00022490"/>
    </source>
</evidence>
<name>A0A8J3AFR7_9ACTN</name>
<evidence type="ECO:0000313" key="8">
    <source>
        <dbReference type="EMBL" id="GGI07644.1"/>
    </source>
</evidence>
<keyword evidence="2 6" id="KW-0963">Cytoplasm</keyword>
<dbReference type="Gene3D" id="3.30.70.1170">
    <property type="entry name" value="Sun protein, domain 3"/>
    <property type="match status" value="1"/>
</dbReference>
<dbReference type="HAMAP" id="MF_00735">
    <property type="entry name" value="Methyltr_PrmA"/>
    <property type="match status" value="1"/>
</dbReference>
<dbReference type="EMBL" id="BMHA01000009">
    <property type="protein sequence ID" value="GGI07644.1"/>
    <property type="molecule type" value="Genomic_DNA"/>
</dbReference>
<dbReference type="GO" id="GO:0005737">
    <property type="term" value="C:cytoplasm"/>
    <property type="evidence" value="ECO:0007669"/>
    <property type="project" value="UniProtKB-SubCell"/>
</dbReference>
<feature type="region of interest" description="Disordered" evidence="7">
    <location>
        <begin position="261"/>
        <end position="298"/>
    </location>
</feature>
<reference evidence="8" key="1">
    <citation type="journal article" date="2014" name="Int. J. Syst. Evol. Microbiol.">
        <title>Complete genome sequence of Corynebacterium casei LMG S-19264T (=DSM 44701T), isolated from a smear-ripened cheese.</title>
        <authorList>
            <consortium name="US DOE Joint Genome Institute (JGI-PGF)"/>
            <person name="Walter F."/>
            <person name="Albersmeier A."/>
            <person name="Kalinowski J."/>
            <person name="Ruckert C."/>
        </authorList>
    </citation>
    <scope>NUCLEOTIDE SEQUENCE</scope>
    <source>
        <strain evidence="8">CGMCC 1.14988</strain>
    </source>
</reference>
<sequence length="298" mass="30849">MTPPTGGRGTARYELPSDPAEADLLAAHLWAAGALGVWERPAALVAWFPARTDAVPAGGSWVDEPDRDWQAEWKAGIVPVSAGRFRVVPTWLADGHTPAPDELTLVLDPGRAFGSGHHATTTLCLELLDGLDLAGARVADVGCGTGILAIAAARLGAEVVAVDIDSDAIEVTADNARRNGVTLELAVGSVDALAGSFDVVVANLVTDVVADLAADLVAGAERAVVLSGITDERRDVALRPLADAGLVVDDLRERDGWIAVLGHPGNRPLPHDEAGADDEARPGGRNGQVADAARRPPR</sequence>
<keyword evidence="3 6" id="KW-0489">Methyltransferase</keyword>
<gene>
    <name evidence="6" type="primary">prmA</name>
    <name evidence="8" type="ORF">GCM10011354_25120</name>
</gene>
<accession>A0A8J3AFR7</accession>
<dbReference type="Pfam" id="PF06325">
    <property type="entry name" value="PrmA"/>
    <property type="match status" value="1"/>
</dbReference>
<organism evidence="8 9">
    <name type="scientific">Egicoccus halophilus</name>
    <dbReference type="NCBI Taxonomy" id="1670830"/>
    <lineage>
        <taxon>Bacteria</taxon>
        <taxon>Bacillati</taxon>
        <taxon>Actinomycetota</taxon>
        <taxon>Nitriliruptoria</taxon>
        <taxon>Egicoccales</taxon>
        <taxon>Egicoccaceae</taxon>
        <taxon>Egicoccus</taxon>
    </lineage>
</organism>